<gene>
    <name evidence="9" type="ORF">DFR42_105346</name>
</gene>
<feature type="modified residue" description="4-aspartylphosphate" evidence="6">
    <location>
        <position position="55"/>
    </location>
</feature>
<feature type="domain" description="Response regulatory" evidence="8">
    <location>
        <begin position="6"/>
        <end position="120"/>
    </location>
</feature>
<dbReference type="AlphaFoldDB" id="A0A318J5I6"/>
<evidence type="ECO:0000313" key="10">
    <source>
        <dbReference type="Proteomes" id="UP000247792"/>
    </source>
</evidence>
<organism evidence="9 10">
    <name type="scientific">Undibacterium pigrum</name>
    <dbReference type="NCBI Taxonomy" id="401470"/>
    <lineage>
        <taxon>Bacteria</taxon>
        <taxon>Pseudomonadati</taxon>
        <taxon>Pseudomonadota</taxon>
        <taxon>Betaproteobacteria</taxon>
        <taxon>Burkholderiales</taxon>
        <taxon>Oxalobacteraceae</taxon>
        <taxon>Undibacterium</taxon>
    </lineage>
</organism>
<dbReference type="PROSITE" id="PS50043">
    <property type="entry name" value="HTH_LUXR_2"/>
    <property type="match status" value="1"/>
</dbReference>
<proteinExistence type="predicted"/>
<dbReference type="InterPro" id="IPR011006">
    <property type="entry name" value="CheY-like_superfamily"/>
</dbReference>
<dbReference type="GO" id="GO:0000160">
    <property type="term" value="P:phosphorelay signal transduction system"/>
    <property type="evidence" value="ECO:0007669"/>
    <property type="project" value="UniProtKB-KW"/>
</dbReference>
<evidence type="ECO:0000259" key="7">
    <source>
        <dbReference type="PROSITE" id="PS50043"/>
    </source>
</evidence>
<evidence type="ECO:0000256" key="1">
    <source>
        <dbReference type="ARBA" id="ARBA00022553"/>
    </source>
</evidence>
<dbReference type="PANTHER" id="PTHR44688:SF16">
    <property type="entry name" value="DNA-BINDING TRANSCRIPTIONAL ACTIVATOR DEVR_DOSR"/>
    <property type="match status" value="1"/>
</dbReference>
<dbReference type="Proteomes" id="UP000247792">
    <property type="component" value="Unassembled WGS sequence"/>
</dbReference>
<dbReference type="GO" id="GO:0003677">
    <property type="term" value="F:DNA binding"/>
    <property type="evidence" value="ECO:0007669"/>
    <property type="project" value="UniProtKB-KW"/>
</dbReference>
<keyword evidence="1 6" id="KW-0597">Phosphoprotein</keyword>
<dbReference type="Gene3D" id="1.10.10.10">
    <property type="entry name" value="Winged helix-like DNA-binding domain superfamily/Winged helix DNA-binding domain"/>
    <property type="match status" value="1"/>
</dbReference>
<dbReference type="PROSITE" id="PS50110">
    <property type="entry name" value="RESPONSE_REGULATORY"/>
    <property type="match status" value="1"/>
</dbReference>
<dbReference type="Gene3D" id="3.40.50.2300">
    <property type="match status" value="1"/>
</dbReference>
<dbReference type="InterPro" id="IPR036388">
    <property type="entry name" value="WH-like_DNA-bd_sf"/>
</dbReference>
<dbReference type="InterPro" id="IPR001789">
    <property type="entry name" value="Sig_transdc_resp-reg_receiver"/>
</dbReference>
<keyword evidence="3" id="KW-0805">Transcription regulation</keyword>
<evidence type="ECO:0000256" key="6">
    <source>
        <dbReference type="PROSITE-ProRule" id="PRU00169"/>
    </source>
</evidence>
<evidence type="ECO:0000259" key="8">
    <source>
        <dbReference type="PROSITE" id="PS50110"/>
    </source>
</evidence>
<dbReference type="GO" id="GO:0006355">
    <property type="term" value="P:regulation of DNA-templated transcription"/>
    <property type="evidence" value="ECO:0007669"/>
    <property type="project" value="InterPro"/>
</dbReference>
<feature type="domain" description="HTH luxR-type" evidence="7">
    <location>
        <begin position="136"/>
        <end position="201"/>
    </location>
</feature>
<dbReference type="SUPFAM" id="SSF46894">
    <property type="entry name" value="C-terminal effector domain of the bipartite response regulators"/>
    <property type="match status" value="1"/>
</dbReference>
<dbReference type="OrthoDB" id="9802186at2"/>
<protein>
    <submittedName>
        <fullName evidence="9">LuxR family two component transcriptional regulator</fullName>
    </submittedName>
</protein>
<dbReference type="Pfam" id="PF00072">
    <property type="entry name" value="Response_reg"/>
    <property type="match status" value="1"/>
</dbReference>
<sequence length="202" mass="21777">MTEASNVFLVDDQPAVLKAMSRLLQSAGINAVTFESAQAFLESGSASKAGCLVLDLAMPGMGGMALQRKLIEMGSDLPIIFLTGHGSIDTGVLAMKLGAQDFLTKPVDADKLLTAVQTACENNRRARLARTEKQTIQTRLDSLTPRELEVLHLLVEGKLNKQVAAELGTVEKTIKVHRAKVMNKMDVTSVAALIHLLEKLKV</sequence>
<dbReference type="PANTHER" id="PTHR44688">
    <property type="entry name" value="DNA-BINDING TRANSCRIPTIONAL ACTIVATOR DEVR_DOSR"/>
    <property type="match status" value="1"/>
</dbReference>
<dbReference type="FunFam" id="3.40.50.2300:FF:000018">
    <property type="entry name" value="DNA-binding transcriptional regulator NtrC"/>
    <property type="match status" value="1"/>
</dbReference>
<dbReference type="CDD" id="cd06170">
    <property type="entry name" value="LuxR_C_like"/>
    <property type="match status" value="1"/>
</dbReference>
<reference evidence="9 10" key="1">
    <citation type="submission" date="2018-05" db="EMBL/GenBank/DDBJ databases">
        <title>Genomic Encyclopedia of Type Strains, Phase IV (KMG-IV): sequencing the most valuable type-strain genomes for metagenomic binning, comparative biology and taxonomic classification.</title>
        <authorList>
            <person name="Goeker M."/>
        </authorList>
    </citation>
    <scope>NUCLEOTIDE SEQUENCE [LARGE SCALE GENOMIC DNA]</scope>
    <source>
        <strain evidence="9 10">DSM 19792</strain>
    </source>
</reference>
<comment type="caution">
    <text evidence="9">The sequence shown here is derived from an EMBL/GenBank/DDBJ whole genome shotgun (WGS) entry which is preliminary data.</text>
</comment>
<dbReference type="RefSeq" id="WP_110256208.1">
    <property type="nucleotide sequence ID" value="NZ_QJKB01000005.1"/>
</dbReference>
<dbReference type="SMART" id="SM00421">
    <property type="entry name" value="HTH_LUXR"/>
    <property type="match status" value="1"/>
</dbReference>
<dbReference type="PRINTS" id="PR00038">
    <property type="entry name" value="HTHLUXR"/>
</dbReference>
<keyword evidence="2" id="KW-0902">Two-component regulatory system</keyword>
<keyword evidence="4" id="KW-0238">DNA-binding</keyword>
<evidence type="ECO:0000256" key="4">
    <source>
        <dbReference type="ARBA" id="ARBA00023125"/>
    </source>
</evidence>
<accession>A0A318J5I6</accession>
<dbReference type="SUPFAM" id="SSF52172">
    <property type="entry name" value="CheY-like"/>
    <property type="match status" value="1"/>
</dbReference>
<evidence type="ECO:0000256" key="3">
    <source>
        <dbReference type="ARBA" id="ARBA00023015"/>
    </source>
</evidence>
<dbReference type="InterPro" id="IPR016032">
    <property type="entry name" value="Sig_transdc_resp-reg_C-effctor"/>
</dbReference>
<name>A0A318J5I6_9BURK</name>
<keyword evidence="10" id="KW-1185">Reference proteome</keyword>
<evidence type="ECO:0000313" key="9">
    <source>
        <dbReference type="EMBL" id="PXX42683.1"/>
    </source>
</evidence>
<evidence type="ECO:0000256" key="2">
    <source>
        <dbReference type="ARBA" id="ARBA00023012"/>
    </source>
</evidence>
<keyword evidence="5" id="KW-0804">Transcription</keyword>
<dbReference type="Pfam" id="PF00196">
    <property type="entry name" value="GerE"/>
    <property type="match status" value="1"/>
</dbReference>
<dbReference type="InterPro" id="IPR000792">
    <property type="entry name" value="Tscrpt_reg_LuxR_C"/>
</dbReference>
<dbReference type="EMBL" id="QJKB01000005">
    <property type="protein sequence ID" value="PXX42683.1"/>
    <property type="molecule type" value="Genomic_DNA"/>
</dbReference>
<dbReference type="SMART" id="SM00448">
    <property type="entry name" value="REC"/>
    <property type="match status" value="1"/>
</dbReference>
<evidence type="ECO:0000256" key="5">
    <source>
        <dbReference type="ARBA" id="ARBA00023163"/>
    </source>
</evidence>